<dbReference type="Gene3D" id="3.30.572.10">
    <property type="entry name" value="Thymidylate synthase/dCMP hydroxymethylase domain"/>
    <property type="match status" value="1"/>
</dbReference>
<name>A0A8B2NHJ7_9HYPH</name>
<organism evidence="1 2">
    <name type="scientific">Acuticoccus sediminis</name>
    <dbReference type="NCBI Taxonomy" id="2184697"/>
    <lineage>
        <taxon>Bacteria</taxon>
        <taxon>Pseudomonadati</taxon>
        <taxon>Pseudomonadota</taxon>
        <taxon>Alphaproteobacteria</taxon>
        <taxon>Hyphomicrobiales</taxon>
        <taxon>Amorphaceae</taxon>
        <taxon>Acuticoccus</taxon>
    </lineage>
</organism>
<protein>
    <recommendedName>
        <fullName evidence="3">Thymidylate synthase</fullName>
    </recommendedName>
</protein>
<evidence type="ECO:0000313" key="1">
    <source>
        <dbReference type="EMBL" id="RAH96290.1"/>
    </source>
</evidence>
<sequence>MFYNPMSAAPTPVRAWLEAAERLSREGELGGLMLHIEDPVAVSSEEEMAIDLVDRYLKAHGQQGIATVANTIFPASLDRGDGIEGLRARYLAVYAKRMCRQGGWGRYFERMVHWETRDKSHVDQIAENIRMLRQLKADGAWNYKQCYEIALFDPARDLIKPRGRQCLSFIELKPAPDGRLHMMAVYRNHHYVARTLGNLIGLGRLQQFIAREAGFALGGLTIQSTHAELDLAGGKKREVQALIAACQAALLTQAA</sequence>
<dbReference type="OrthoDB" id="2111297at2"/>
<evidence type="ECO:0008006" key="3">
    <source>
        <dbReference type="Google" id="ProtNLM"/>
    </source>
</evidence>
<dbReference type="RefSeq" id="WP_111352557.1">
    <property type="nucleotide sequence ID" value="NZ_QHHQ01000014.1"/>
</dbReference>
<dbReference type="Proteomes" id="UP000249590">
    <property type="component" value="Unassembled WGS sequence"/>
</dbReference>
<gene>
    <name evidence="1" type="ORF">DLJ53_32840</name>
</gene>
<dbReference type="SUPFAM" id="SSF55831">
    <property type="entry name" value="Thymidylate synthase/dCMP hydroxymethylase"/>
    <property type="match status" value="1"/>
</dbReference>
<accession>A0A8B2NHJ7</accession>
<dbReference type="EMBL" id="QHHQ01000014">
    <property type="protein sequence ID" value="RAH96290.1"/>
    <property type="molecule type" value="Genomic_DNA"/>
</dbReference>
<keyword evidence="2" id="KW-1185">Reference proteome</keyword>
<reference evidence="1 2" key="1">
    <citation type="submission" date="2018-05" db="EMBL/GenBank/DDBJ databases">
        <title>Acuticoccus sediminis sp. nov., isolated from deep-sea sediment of Indian Ocean.</title>
        <authorList>
            <person name="Liu X."/>
            <person name="Lai Q."/>
            <person name="Du Y."/>
            <person name="Sun F."/>
            <person name="Zhang X."/>
            <person name="Wang S."/>
            <person name="Shao Z."/>
        </authorList>
    </citation>
    <scope>NUCLEOTIDE SEQUENCE [LARGE SCALE GENOMIC DNA]</scope>
    <source>
        <strain evidence="1 2">PTG4-2</strain>
    </source>
</reference>
<proteinExistence type="predicted"/>
<dbReference type="InterPro" id="IPR036926">
    <property type="entry name" value="Thymidate_synth/dCMP_Mease_sf"/>
</dbReference>
<dbReference type="AlphaFoldDB" id="A0A8B2NHJ7"/>
<comment type="caution">
    <text evidence="1">The sequence shown here is derived from an EMBL/GenBank/DDBJ whole genome shotgun (WGS) entry which is preliminary data.</text>
</comment>
<evidence type="ECO:0000313" key="2">
    <source>
        <dbReference type="Proteomes" id="UP000249590"/>
    </source>
</evidence>